<feature type="compositionally biased region" description="Basic residues" evidence="1">
    <location>
        <begin position="601"/>
        <end position="611"/>
    </location>
</feature>
<feature type="compositionally biased region" description="Basic and acidic residues" evidence="1">
    <location>
        <begin position="517"/>
        <end position="527"/>
    </location>
</feature>
<keyword evidence="2" id="KW-1185">Reference proteome</keyword>
<sequence>MEDDGVMKSEVQEECQHYFSRGKNVSLQLIRLRTFNDEGRFTLMERIGHEVFSAVAEGSLDLRKDAVRALLLDCYSVMCCAEIKLTLALGQRGPNSPEEDDEEPPDAVQVGAKRVISQLFRKGIIEAVLPHLIQLRYYVQNGDVPDCHERGILLVLRELCKDHKEQLDEFLASDPLLKEEIRFDLKKLEDKERAEAEGRQRILMSVMRSGGRRRPQIKGVQSSDTTMRRMSLPALGDGNYASTPAAASRPPGLCAMSVDREAIPSLGRRMQATHTERNSTPSNPRNLLPSATLPHQRQLRSKAVESCGSVLTPTRAVESQAAQSGKVRISGQRSIAEENGLQRMEPISEDVEIEMEVDAVPCSSNSKNELSTGADHSKDSQSAVAQQDIGSKTPSPRKAPDDKGDVEIEMEVDAVPCSSNSKNELSTGADHSKDSQSAVAQQDIGSKTPSPRKAPDDKGSHKKKRPTPKKVMESSAEQDGANKHTPPSTGTSESPATGETAETISLGEVVAPVLGERAGEGSGEYRKRSPVTYPPAGNPPQLTPVSASRPPPKKEKVVVDNSSPLRAESAEIAARAISTPTHSMTEVTFRLSDLSAIMKSPPKKRQQRRTGKCSIQTIQEIED</sequence>
<proteinExistence type="predicted"/>
<feature type="compositionally biased region" description="Polar residues" evidence="1">
    <location>
        <begin position="613"/>
        <end position="623"/>
    </location>
</feature>
<dbReference type="AlphaFoldDB" id="A0A0M3IQL3"/>
<feature type="compositionally biased region" description="Polar residues" evidence="1">
    <location>
        <begin position="435"/>
        <end position="449"/>
    </location>
</feature>
<name>A0A0M3IQL3_ASCLU</name>
<evidence type="ECO:0000313" key="3">
    <source>
        <dbReference type="WBParaSite" id="ALUE_0002104101-mRNA-1"/>
    </source>
</evidence>
<protein>
    <submittedName>
        <fullName evidence="3">MIF4G domain-containing protein</fullName>
    </submittedName>
</protein>
<evidence type="ECO:0000256" key="1">
    <source>
        <dbReference type="SAM" id="MobiDB-lite"/>
    </source>
</evidence>
<organism evidence="2 3">
    <name type="scientific">Ascaris lumbricoides</name>
    <name type="common">Giant roundworm</name>
    <dbReference type="NCBI Taxonomy" id="6252"/>
    <lineage>
        <taxon>Eukaryota</taxon>
        <taxon>Metazoa</taxon>
        <taxon>Ecdysozoa</taxon>
        <taxon>Nematoda</taxon>
        <taxon>Chromadorea</taxon>
        <taxon>Rhabditida</taxon>
        <taxon>Spirurina</taxon>
        <taxon>Ascaridomorpha</taxon>
        <taxon>Ascaridoidea</taxon>
        <taxon>Ascarididae</taxon>
        <taxon>Ascaris</taxon>
    </lineage>
</organism>
<feature type="compositionally biased region" description="Polar residues" evidence="1">
    <location>
        <begin position="485"/>
        <end position="503"/>
    </location>
</feature>
<accession>A0A0M3IQL3</accession>
<feature type="region of interest" description="Disordered" evidence="1">
    <location>
        <begin position="599"/>
        <end position="623"/>
    </location>
</feature>
<dbReference type="Proteomes" id="UP000036681">
    <property type="component" value="Unplaced"/>
</dbReference>
<feature type="compositionally biased region" description="Polar residues" evidence="1">
    <location>
        <begin position="417"/>
        <end position="426"/>
    </location>
</feature>
<feature type="compositionally biased region" description="Polar residues" evidence="1">
    <location>
        <begin position="380"/>
        <end position="394"/>
    </location>
</feature>
<dbReference type="WBParaSite" id="ALUE_0002104101-mRNA-1">
    <property type="protein sequence ID" value="ALUE_0002104101-mRNA-1"/>
    <property type="gene ID" value="ALUE_0002104101"/>
</dbReference>
<feature type="compositionally biased region" description="Polar residues" evidence="1">
    <location>
        <begin position="362"/>
        <end position="371"/>
    </location>
</feature>
<feature type="compositionally biased region" description="Pro residues" evidence="1">
    <location>
        <begin position="532"/>
        <end position="542"/>
    </location>
</feature>
<evidence type="ECO:0000313" key="2">
    <source>
        <dbReference type="Proteomes" id="UP000036681"/>
    </source>
</evidence>
<feature type="region of interest" description="Disordered" evidence="1">
    <location>
        <begin position="271"/>
        <end position="306"/>
    </location>
</feature>
<reference evidence="3" key="1">
    <citation type="submission" date="2017-02" db="UniProtKB">
        <authorList>
            <consortium name="WormBaseParasite"/>
        </authorList>
    </citation>
    <scope>IDENTIFICATION</scope>
</reference>
<feature type="region of interest" description="Disordered" evidence="1">
    <location>
        <begin position="362"/>
        <end position="563"/>
    </location>
</feature>